<reference evidence="4" key="1">
    <citation type="submission" date="2019-08" db="EMBL/GenBank/DDBJ databases">
        <authorList>
            <person name="Kucharzyk K."/>
            <person name="Murdoch R.W."/>
            <person name="Higgins S."/>
            <person name="Loffler F."/>
        </authorList>
    </citation>
    <scope>NUCLEOTIDE SEQUENCE</scope>
</reference>
<proteinExistence type="inferred from homology"/>
<dbReference type="InterPro" id="IPR028345">
    <property type="entry name" value="Antibiotic_NAT-like"/>
</dbReference>
<dbReference type="GO" id="GO:0046677">
    <property type="term" value="P:response to antibiotic"/>
    <property type="evidence" value="ECO:0007669"/>
    <property type="project" value="InterPro"/>
</dbReference>
<evidence type="ECO:0000256" key="1">
    <source>
        <dbReference type="ARBA" id="ARBA00006383"/>
    </source>
</evidence>
<dbReference type="PANTHER" id="PTHR11104">
    <property type="entry name" value="AMINOGLYCOSIDE N3-ACETYLTRANSFERASE"/>
    <property type="match status" value="1"/>
</dbReference>
<evidence type="ECO:0008006" key="5">
    <source>
        <dbReference type="Google" id="ProtNLM"/>
    </source>
</evidence>
<dbReference type="AlphaFoldDB" id="A0A644ZIX9"/>
<accession>A0A644ZIX9</accession>
<dbReference type="SUPFAM" id="SSF110710">
    <property type="entry name" value="TTHA0583/YokD-like"/>
    <property type="match status" value="1"/>
</dbReference>
<dbReference type="InterPro" id="IPR003679">
    <property type="entry name" value="Amioglycoside_AcTrfase"/>
</dbReference>
<protein>
    <recommendedName>
        <fullName evidence="5">Aminoglycoside N(3)-acetyltransferase</fullName>
    </recommendedName>
</protein>
<evidence type="ECO:0000256" key="2">
    <source>
        <dbReference type="ARBA" id="ARBA00022679"/>
    </source>
</evidence>
<comment type="caution">
    <text evidence="4">The sequence shown here is derived from an EMBL/GenBank/DDBJ whole genome shotgun (WGS) entry which is preliminary data.</text>
</comment>
<keyword evidence="3" id="KW-0012">Acyltransferase</keyword>
<dbReference type="Pfam" id="PF02522">
    <property type="entry name" value="Antibiotic_NAT"/>
    <property type="match status" value="2"/>
</dbReference>
<keyword evidence="2" id="KW-0808">Transferase</keyword>
<comment type="similarity">
    <text evidence="1">Belongs to the antibiotic N-acetyltransferase family.</text>
</comment>
<dbReference type="Gene3D" id="3.20.20.150">
    <property type="entry name" value="Divalent-metal-dependent TIM barrel enzymes"/>
    <property type="match status" value="1"/>
</dbReference>
<dbReference type="GO" id="GO:0008080">
    <property type="term" value="F:N-acetyltransferase activity"/>
    <property type="evidence" value="ECO:0007669"/>
    <property type="project" value="InterPro"/>
</dbReference>
<gene>
    <name evidence="4" type="ORF">SDC9_87437</name>
</gene>
<evidence type="ECO:0000256" key="3">
    <source>
        <dbReference type="ARBA" id="ARBA00023315"/>
    </source>
</evidence>
<dbReference type="PANTHER" id="PTHR11104:SF0">
    <property type="entry name" value="SPBETA PROPHAGE-DERIVED AMINOGLYCOSIDE N(3')-ACETYLTRANSFERASE-LIKE PROTEIN YOKD"/>
    <property type="match status" value="1"/>
</dbReference>
<organism evidence="4">
    <name type="scientific">bioreactor metagenome</name>
    <dbReference type="NCBI Taxonomy" id="1076179"/>
    <lineage>
        <taxon>unclassified sequences</taxon>
        <taxon>metagenomes</taxon>
        <taxon>ecological metagenomes</taxon>
    </lineage>
</organism>
<name>A0A644ZIX9_9ZZZZ</name>
<dbReference type="EMBL" id="VSSQ01009129">
    <property type="protein sequence ID" value="MPM40789.1"/>
    <property type="molecule type" value="Genomic_DNA"/>
</dbReference>
<sequence>MINQKNIADGLRALGLKEGDIVLLHSSLLSLGQVEGGPAAVIDAFLNVLTEKGTLLVPVFGALGILTDEVKNRPNAVISPCPAGTLAAIGKDAEELCRDHWKADTVHGQNTPYTRIAERNGYICLLGVDQDRNTTLHSVEALLELPYLGNVTRTFATPEGETVTKSWKYYPGPHRDFIGLDPLLEAATVQGRIGNAQVRLIRAKELYEIALAVGKNDPAFVLCDNPACADCVRQRAAIFRARIEREETFRLSASARLAGRYVPEIIENLQNAGIQYVELDYIQGKAWRTWGREKLAAWIAEFNDAGIAISAARCFSVPDDVQGLVDLAVGVGIGRLLLPLNDSRMAANAAANAGLEVAYFNTSQPAIHAAAKLERHRATADEQFGLVFNPAGFVLAGEMPFLQSFKLGRFVKTLAQLDVLDQTWDGAPKKLAMGNSEIKELISILRCRNFNGFMALGGGGTYPGTLREAVEDFTYLLDNM</sequence>
<evidence type="ECO:0000313" key="4">
    <source>
        <dbReference type="EMBL" id="MPM40789.1"/>
    </source>
</evidence>